<evidence type="ECO:0000256" key="5">
    <source>
        <dbReference type="ARBA" id="ARBA00022741"/>
    </source>
</evidence>
<evidence type="ECO:0000313" key="12">
    <source>
        <dbReference type="EMBL" id="QLQ31828.1"/>
    </source>
</evidence>
<dbReference type="InterPro" id="IPR017871">
    <property type="entry name" value="ABC_transporter-like_CS"/>
</dbReference>
<dbReference type="SUPFAM" id="SSF52540">
    <property type="entry name" value="P-loop containing nucleoside triphosphate hydrolases"/>
    <property type="match status" value="1"/>
</dbReference>
<keyword evidence="13" id="KW-1185">Reference proteome</keyword>
<dbReference type="InterPro" id="IPR027417">
    <property type="entry name" value="P-loop_NTPase"/>
</dbReference>
<dbReference type="EMBL" id="CP059265">
    <property type="protein sequence ID" value="QLQ31828.1"/>
    <property type="molecule type" value="Genomic_DNA"/>
</dbReference>
<protein>
    <submittedName>
        <fullName evidence="12">ABC transporter ATP-binding protein</fullName>
    </submittedName>
</protein>
<organism evidence="12 13">
    <name type="scientific">Candidatus Thiothrix singaporensis</name>
    <dbReference type="NCBI Taxonomy" id="2799669"/>
    <lineage>
        <taxon>Bacteria</taxon>
        <taxon>Pseudomonadati</taxon>
        <taxon>Pseudomonadota</taxon>
        <taxon>Gammaproteobacteria</taxon>
        <taxon>Thiotrichales</taxon>
        <taxon>Thiotrichaceae</taxon>
        <taxon>Thiothrix</taxon>
    </lineage>
</organism>
<dbReference type="PROSITE" id="PS00211">
    <property type="entry name" value="ABC_TRANSPORTER_1"/>
    <property type="match status" value="1"/>
</dbReference>
<sequence>MDIIFREYSAIIRQKWGWFLVVMLGISGGVGLDVAVPLFYKDIANGLAQPYAPETAQQLLHSLGWIGLMYVGIWLSWRALELGMIMFQSWGLNLLDKRCFEVLVRQRYHFFENNFAGSLVKQANRFIKAFETVIDWLIFQFYGSLLQIALAFIIFYQQQPRFALYFLIWVIIFIGWSAGYLVWKLKFDTRVAALDSKLGGAYSDGIANISIVKSFALEQQERSNISAIADESYQRRNVAWLLMFVSFAVQGLLASGIELLLVYLMIRKWESGNFQIGEFVLFQSILLLLIRRLWDFGRDFRRFFTVLADAREMADVFRQADVEQDNPGAQPHVISRGDIRFENIGFAYGETGLFNNFNLHVRPGEKVALVGHSGSGKTSLTKLLFRFVEPQQGRILLDGVDAQDFTLESLRSQLSLVPQQPELFHRSIRDNILLGKPASDAQLHEVARKAQALEFVRKLPQDFDTLVGERGVKLSGGEKQRVAIARAFLDDAPIVVLDEATSALDSLTEQQIQSAIFELIAHKTALVIAHRLATILRMDRIVVLENGRIIEQGSHPELLALNGRYAEMWRHQSGEFLLTDA</sequence>
<feature type="transmembrane region" description="Helical" evidence="9">
    <location>
        <begin position="16"/>
        <end position="39"/>
    </location>
</feature>
<feature type="transmembrane region" description="Helical" evidence="9">
    <location>
        <begin position="133"/>
        <end position="156"/>
    </location>
</feature>
<gene>
    <name evidence="12" type="ORF">HZT40_09790</name>
</gene>
<dbReference type="InterPro" id="IPR011527">
    <property type="entry name" value="ABC1_TM_dom"/>
</dbReference>
<name>A0A7L6ARV9_9GAMM</name>
<evidence type="ECO:0000256" key="8">
    <source>
        <dbReference type="ARBA" id="ARBA00023136"/>
    </source>
</evidence>
<dbReference type="InterPro" id="IPR003593">
    <property type="entry name" value="AAA+_ATPase"/>
</dbReference>
<keyword evidence="8 9" id="KW-0472">Membrane</keyword>
<dbReference type="Proteomes" id="UP000510621">
    <property type="component" value="Chromosome"/>
</dbReference>
<evidence type="ECO:0000256" key="2">
    <source>
        <dbReference type="ARBA" id="ARBA00022448"/>
    </source>
</evidence>
<evidence type="ECO:0000256" key="9">
    <source>
        <dbReference type="SAM" id="Phobius"/>
    </source>
</evidence>
<evidence type="ECO:0000256" key="6">
    <source>
        <dbReference type="ARBA" id="ARBA00022840"/>
    </source>
</evidence>
<evidence type="ECO:0000256" key="7">
    <source>
        <dbReference type="ARBA" id="ARBA00022989"/>
    </source>
</evidence>
<evidence type="ECO:0000256" key="3">
    <source>
        <dbReference type="ARBA" id="ARBA00022475"/>
    </source>
</evidence>
<evidence type="ECO:0000313" key="13">
    <source>
        <dbReference type="Proteomes" id="UP000510621"/>
    </source>
</evidence>
<dbReference type="GO" id="GO:0034040">
    <property type="term" value="F:ATPase-coupled lipid transmembrane transporter activity"/>
    <property type="evidence" value="ECO:0007669"/>
    <property type="project" value="TreeGrafter"/>
</dbReference>
<reference evidence="12" key="1">
    <citation type="submission" date="2020-06" db="EMBL/GenBank/DDBJ databases">
        <title>Analysis procedures for assessing recovery of high quality, complete, closed genomes from Nanopore long read metagenome sequencing.</title>
        <authorList>
            <person name="Bessarab I."/>
            <person name="Arumugam K."/>
            <person name="Haryono M."/>
            <person name="Liu X."/>
            <person name="Roy S."/>
            <person name="Zuniga-Montanez R.E."/>
            <person name="Qiu G."/>
            <person name="Drautz-Moses D.I."/>
            <person name="Law Y.Y."/>
            <person name="Wuertz S."/>
            <person name="Lauro F.M."/>
            <person name="Huson D.H."/>
            <person name="Williams R.B."/>
        </authorList>
    </citation>
    <scope>NUCLEOTIDE SEQUENCE [LARGE SCALE GENOMIC DNA]</scope>
    <source>
        <strain evidence="12">SSD2</strain>
    </source>
</reference>
<feature type="transmembrane region" description="Helical" evidence="9">
    <location>
        <begin position="238"/>
        <end position="266"/>
    </location>
</feature>
<dbReference type="PANTHER" id="PTHR24221">
    <property type="entry name" value="ATP-BINDING CASSETTE SUB-FAMILY B"/>
    <property type="match status" value="1"/>
</dbReference>
<dbReference type="PROSITE" id="PS50929">
    <property type="entry name" value="ABC_TM1F"/>
    <property type="match status" value="1"/>
</dbReference>
<dbReference type="InterPro" id="IPR036640">
    <property type="entry name" value="ABC1_TM_sf"/>
</dbReference>
<dbReference type="FunFam" id="3.40.50.300:FF:000221">
    <property type="entry name" value="Multidrug ABC transporter ATP-binding protein"/>
    <property type="match status" value="1"/>
</dbReference>
<dbReference type="GO" id="GO:0005524">
    <property type="term" value="F:ATP binding"/>
    <property type="evidence" value="ECO:0007669"/>
    <property type="project" value="UniProtKB-KW"/>
</dbReference>
<evidence type="ECO:0000256" key="1">
    <source>
        <dbReference type="ARBA" id="ARBA00004651"/>
    </source>
</evidence>
<dbReference type="Pfam" id="PF00005">
    <property type="entry name" value="ABC_tran"/>
    <property type="match status" value="1"/>
</dbReference>
<dbReference type="AlphaFoldDB" id="A0A7L6ARV9"/>
<dbReference type="InterPro" id="IPR003439">
    <property type="entry name" value="ABC_transporter-like_ATP-bd"/>
</dbReference>
<dbReference type="PROSITE" id="PS50893">
    <property type="entry name" value="ABC_TRANSPORTER_2"/>
    <property type="match status" value="1"/>
</dbReference>
<dbReference type="PANTHER" id="PTHR24221:SF654">
    <property type="entry name" value="ATP-BINDING CASSETTE SUB-FAMILY B MEMBER 6"/>
    <property type="match status" value="1"/>
</dbReference>
<keyword evidence="6 12" id="KW-0067">ATP-binding</keyword>
<dbReference type="SUPFAM" id="SSF90123">
    <property type="entry name" value="ABC transporter transmembrane region"/>
    <property type="match status" value="1"/>
</dbReference>
<dbReference type="KEGG" id="this:HZT40_09790"/>
<evidence type="ECO:0000259" key="11">
    <source>
        <dbReference type="PROSITE" id="PS50929"/>
    </source>
</evidence>
<feature type="domain" description="ABC transmembrane type-1" evidence="11">
    <location>
        <begin position="20"/>
        <end position="303"/>
    </location>
</feature>
<dbReference type="Gene3D" id="3.40.50.300">
    <property type="entry name" value="P-loop containing nucleotide triphosphate hydrolases"/>
    <property type="match status" value="1"/>
</dbReference>
<keyword evidence="7 9" id="KW-1133">Transmembrane helix</keyword>
<dbReference type="InterPro" id="IPR039421">
    <property type="entry name" value="Type_1_exporter"/>
</dbReference>
<feature type="domain" description="ABC transporter" evidence="10">
    <location>
        <begin position="339"/>
        <end position="571"/>
    </location>
</feature>
<dbReference type="Gene3D" id="1.20.1560.10">
    <property type="entry name" value="ABC transporter type 1, transmembrane domain"/>
    <property type="match status" value="1"/>
</dbReference>
<dbReference type="Pfam" id="PF00664">
    <property type="entry name" value="ABC_membrane"/>
    <property type="match status" value="1"/>
</dbReference>
<dbReference type="SMART" id="SM00382">
    <property type="entry name" value="AAA"/>
    <property type="match status" value="1"/>
</dbReference>
<proteinExistence type="predicted"/>
<keyword evidence="2" id="KW-0813">Transport</keyword>
<keyword evidence="5" id="KW-0547">Nucleotide-binding</keyword>
<dbReference type="GO" id="GO:0140359">
    <property type="term" value="F:ABC-type transporter activity"/>
    <property type="evidence" value="ECO:0007669"/>
    <property type="project" value="InterPro"/>
</dbReference>
<feature type="transmembrane region" description="Helical" evidence="9">
    <location>
        <begin position="59"/>
        <end position="77"/>
    </location>
</feature>
<feature type="transmembrane region" description="Helical" evidence="9">
    <location>
        <begin position="162"/>
        <end position="183"/>
    </location>
</feature>
<dbReference type="GO" id="GO:0016887">
    <property type="term" value="F:ATP hydrolysis activity"/>
    <property type="evidence" value="ECO:0007669"/>
    <property type="project" value="InterPro"/>
</dbReference>
<keyword evidence="3" id="KW-1003">Cell membrane</keyword>
<accession>A0A7L6ARV9</accession>
<evidence type="ECO:0000256" key="4">
    <source>
        <dbReference type="ARBA" id="ARBA00022692"/>
    </source>
</evidence>
<keyword evidence="4 9" id="KW-0812">Transmembrane</keyword>
<comment type="subcellular location">
    <subcellularLocation>
        <location evidence="1">Cell membrane</location>
        <topology evidence="1">Multi-pass membrane protein</topology>
    </subcellularLocation>
</comment>
<evidence type="ECO:0000259" key="10">
    <source>
        <dbReference type="PROSITE" id="PS50893"/>
    </source>
</evidence>
<dbReference type="GO" id="GO:0005886">
    <property type="term" value="C:plasma membrane"/>
    <property type="evidence" value="ECO:0007669"/>
    <property type="project" value="UniProtKB-SubCell"/>
</dbReference>